<dbReference type="EMBL" id="JAUSVO010000006">
    <property type="protein sequence ID" value="MDQ0439647.1"/>
    <property type="molecule type" value="Genomic_DNA"/>
</dbReference>
<dbReference type="Proteomes" id="UP001241603">
    <property type="component" value="Unassembled WGS sequence"/>
</dbReference>
<reference evidence="10 11" key="1">
    <citation type="submission" date="2023-07" db="EMBL/GenBank/DDBJ databases">
        <title>Genomic Encyclopedia of Type Strains, Phase IV (KMG-IV): sequencing the most valuable type-strain genomes for metagenomic binning, comparative biology and taxonomic classification.</title>
        <authorList>
            <person name="Goeker M."/>
        </authorList>
    </citation>
    <scope>NUCLEOTIDE SEQUENCE [LARGE SCALE GENOMIC DNA]</scope>
    <source>
        <strain evidence="10 11">B6-8</strain>
    </source>
</reference>
<dbReference type="Pfam" id="PF00535">
    <property type="entry name" value="Glycos_transf_2"/>
    <property type="match status" value="1"/>
</dbReference>
<comment type="subcellular location">
    <subcellularLocation>
        <location evidence="1">Membrane</location>
        <topology evidence="1">Multi-pass membrane protein</topology>
    </subcellularLocation>
</comment>
<dbReference type="PANTHER" id="PTHR48090:SF1">
    <property type="entry name" value="PROPHAGE BACTOPRENOL GLUCOSYL TRANSFERASE HOMOLOG"/>
    <property type="match status" value="1"/>
</dbReference>
<feature type="transmembrane region" description="Helical" evidence="8">
    <location>
        <begin position="232"/>
        <end position="253"/>
    </location>
</feature>
<feature type="transmembrane region" description="Helical" evidence="8">
    <location>
        <begin position="265"/>
        <end position="291"/>
    </location>
</feature>
<dbReference type="InterPro" id="IPR001173">
    <property type="entry name" value="Glyco_trans_2-like"/>
</dbReference>
<evidence type="ECO:0000313" key="11">
    <source>
        <dbReference type="Proteomes" id="UP001241603"/>
    </source>
</evidence>
<feature type="region of interest" description="Disordered" evidence="7">
    <location>
        <begin position="311"/>
        <end position="330"/>
    </location>
</feature>
<sequence>MSADQLTVIVPVFNEEAGLHRFAAELKAVLEHIDRIEWTVLFVDDGSKDETRDIIHVLNAGDPRFRGLALSRNFGKEVAIAAGLRNAGGDAIILMDGDLEHPPAVLPSFVENWRAGYKIVFGRRTDSEQQSALRRLYSKAFHRVFTAIAKPSIPSGAVDFLLMDRKAVDAMNALGERARFSKGLYAWIGFKSTVVPFDVGRREAGDSKFGFVSLARFAIDGLVSFSTIPLKVWSYLGLVISVFALLYGLAFIIDTIVNGPDVPGFPTLVVSIMFFAGVQLISLGVLGEYVARIYEEVKGRPLFIVDETIGGGSPRPASPETRIASAEQRD</sequence>
<dbReference type="RefSeq" id="WP_266350540.1">
    <property type="nucleotide sequence ID" value="NZ_JAPKNG010000006.1"/>
</dbReference>
<evidence type="ECO:0000259" key="9">
    <source>
        <dbReference type="Pfam" id="PF00535"/>
    </source>
</evidence>
<dbReference type="CDD" id="cd04187">
    <property type="entry name" value="DPM1_like_bac"/>
    <property type="match status" value="1"/>
</dbReference>
<evidence type="ECO:0000313" key="10">
    <source>
        <dbReference type="EMBL" id="MDQ0439647.1"/>
    </source>
</evidence>
<keyword evidence="4 8" id="KW-0812">Transmembrane</keyword>
<organism evidence="10 11">
    <name type="scientific">Kaistia dalseonensis</name>
    <dbReference type="NCBI Taxonomy" id="410840"/>
    <lineage>
        <taxon>Bacteria</taxon>
        <taxon>Pseudomonadati</taxon>
        <taxon>Pseudomonadota</taxon>
        <taxon>Alphaproteobacteria</taxon>
        <taxon>Hyphomicrobiales</taxon>
        <taxon>Kaistiaceae</taxon>
        <taxon>Kaistia</taxon>
    </lineage>
</organism>
<dbReference type="InterPro" id="IPR050256">
    <property type="entry name" value="Glycosyltransferase_2"/>
</dbReference>
<dbReference type="Gene3D" id="3.90.550.10">
    <property type="entry name" value="Spore Coat Polysaccharide Biosynthesis Protein SpsA, Chain A"/>
    <property type="match status" value="1"/>
</dbReference>
<dbReference type="InterPro" id="IPR029044">
    <property type="entry name" value="Nucleotide-diphossugar_trans"/>
</dbReference>
<protein>
    <submittedName>
        <fullName evidence="10">Glycosyltransferase involved in cell wall biosynthesis</fullName>
    </submittedName>
</protein>
<evidence type="ECO:0000256" key="4">
    <source>
        <dbReference type="ARBA" id="ARBA00022692"/>
    </source>
</evidence>
<keyword evidence="11" id="KW-1185">Reference proteome</keyword>
<gene>
    <name evidence="10" type="ORF">QO014_004053</name>
</gene>
<keyword evidence="6 8" id="KW-0472">Membrane</keyword>
<evidence type="ECO:0000256" key="1">
    <source>
        <dbReference type="ARBA" id="ARBA00004141"/>
    </source>
</evidence>
<keyword evidence="5 8" id="KW-1133">Transmembrane helix</keyword>
<dbReference type="SUPFAM" id="SSF53448">
    <property type="entry name" value="Nucleotide-diphospho-sugar transferases"/>
    <property type="match status" value="1"/>
</dbReference>
<keyword evidence="2" id="KW-0328">Glycosyltransferase</keyword>
<feature type="domain" description="Glycosyltransferase 2-like" evidence="9">
    <location>
        <begin position="7"/>
        <end position="168"/>
    </location>
</feature>
<name>A0ABU0HCF6_9HYPH</name>
<evidence type="ECO:0000256" key="3">
    <source>
        <dbReference type="ARBA" id="ARBA00022679"/>
    </source>
</evidence>
<evidence type="ECO:0000256" key="8">
    <source>
        <dbReference type="SAM" id="Phobius"/>
    </source>
</evidence>
<evidence type="ECO:0000256" key="2">
    <source>
        <dbReference type="ARBA" id="ARBA00022676"/>
    </source>
</evidence>
<dbReference type="PANTHER" id="PTHR48090">
    <property type="entry name" value="UNDECAPRENYL-PHOSPHATE 4-DEOXY-4-FORMAMIDO-L-ARABINOSE TRANSFERASE-RELATED"/>
    <property type="match status" value="1"/>
</dbReference>
<evidence type="ECO:0000256" key="7">
    <source>
        <dbReference type="SAM" id="MobiDB-lite"/>
    </source>
</evidence>
<comment type="caution">
    <text evidence="10">The sequence shown here is derived from an EMBL/GenBank/DDBJ whole genome shotgun (WGS) entry which is preliminary data.</text>
</comment>
<proteinExistence type="predicted"/>
<keyword evidence="3" id="KW-0808">Transferase</keyword>
<evidence type="ECO:0000256" key="5">
    <source>
        <dbReference type="ARBA" id="ARBA00022989"/>
    </source>
</evidence>
<evidence type="ECO:0000256" key="6">
    <source>
        <dbReference type="ARBA" id="ARBA00023136"/>
    </source>
</evidence>
<accession>A0ABU0HCF6</accession>